<gene>
    <name evidence="13" type="ORF">HAZT_HAZT009220</name>
</gene>
<dbReference type="InterPro" id="IPR022672">
    <property type="entry name" value="Hexokinase_N"/>
</dbReference>
<comment type="pathway">
    <text evidence="2">Carbohydrate metabolism; hexose metabolism.</text>
</comment>
<reference evidence="13" key="2">
    <citation type="journal article" date="2018" name="Environ. Sci. Technol.">
        <title>The Toxicogenome of Hyalella azteca: A Model for Sediment Ecotoxicology and Evolutionary Toxicology.</title>
        <authorList>
            <person name="Poynton H.C."/>
            <person name="Hasenbein S."/>
            <person name="Benoit J.B."/>
            <person name="Sepulveda M.S."/>
            <person name="Poelchau M.F."/>
            <person name="Hughes D.S.T."/>
            <person name="Murali S.C."/>
            <person name="Chen S."/>
            <person name="Glastad K.M."/>
            <person name="Goodisman M.A.D."/>
            <person name="Werren J.H."/>
            <person name="Vineis J.H."/>
            <person name="Bowen J.L."/>
            <person name="Friedrich M."/>
            <person name="Jones J."/>
            <person name="Robertson H.M."/>
            <person name="Feyereisen R."/>
            <person name="Mechler-Hickson A."/>
            <person name="Mathers N."/>
            <person name="Lee C.E."/>
            <person name="Colbourne J.K."/>
            <person name="Biales A."/>
            <person name="Johnston J.S."/>
            <person name="Wellborn G.A."/>
            <person name="Rosendale A.J."/>
            <person name="Cridge A.G."/>
            <person name="Munoz-Torres M.C."/>
            <person name="Bain P.A."/>
            <person name="Manny A.R."/>
            <person name="Major K.M."/>
            <person name="Lambert F.N."/>
            <person name="Vulpe C.D."/>
            <person name="Tuck P."/>
            <person name="Blalock B.J."/>
            <person name="Lin Y.Y."/>
            <person name="Smith M.E."/>
            <person name="Ochoa-Acuna H."/>
            <person name="Chen M.M."/>
            <person name="Childers C.P."/>
            <person name="Qu J."/>
            <person name="Dugan S."/>
            <person name="Lee S.L."/>
            <person name="Chao H."/>
            <person name="Dinh H."/>
            <person name="Han Y."/>
            <person name="Doddapaneni H."/>
            <person name="Worley K.C."/>
            <person name="Muzny D.M."/>
            <person name="Gibbs R.A."/>
            <person name="Richards S."/>
        </authorList>
    </citation>
    <scope>NUCLEOTIDE SEQUENCE</scope>
    <source>
        <strain evidence="13">HAZT.00-mixed</strain>
        <tissue evidence="13">Whole organism</tissue>
    </source>
</reference>
<dbReference type="OrthoDB" id="419537at2759"/>
<comment type="catalytic activity">
    <reaction evidence="9">
        <text>D-glucose + ATP = D-glucose 6-phosphate + ADP + H(+)</text>
        <dbReference type="Rhea" id="RHEA:17825"/>
        <dbReference type="ChEBI" id="CHEBI:4167"/>
        <dbReference type="ChEBI" id="CHEBI:15378"/>
        <dbReference type="ChEBI" id="CHEBI:30616"/>
        <dbReference type="ChEBI" id="CHEBI:61548"/>
        <dbReference type="ChEBI" id="CHEBI:456216"/>
        <dbReference type="EC" id="2.7.1.1"/>
    </reaction>
    <physiologicalReaction direction="left-to-right" evidence="9">
        <dbReference type="Rhea" id="RHEA:17826"/>
    </physiologicalReaction>
</comment>
<reference evidence="13" key="3">
    <citation type="submission" date="2019-06" db="EMBL/GenBank/DDBJ databases">
        <authorList>
            <person name="Poynton C."/>
            <person name="Hasenbein S."/>
            <person name="Benoit J.B."/>
            <person name="Sepulveda M.S."/>
            <person name="Poelchau M.F."/>
            <person name="Murali S.C."/>
            <person name="Chen S."/>
            <person name="Glastad K.M."/>
            <person name="Werren J.H."/>
            <person name="Vineis J.H."/>
            <person name="Bowen J.L."/>
            <person name="Friedrich M."/>
            <person name="Jones J."/>
            <person name="Robertson H.M."/>
            <person name="Feyereisen R."/>
            <person name="Mechler-Hickson A."/>
            <person name="Mathers N."/>
            <person name="Lee C.E."/>
            <person name="Colbourne J.K."/>
            <person name="Biales A."/>
            <person name="Johnston J.S."/>
            <person name="Wellborn G.A."/>
            <person name="Rosendale A.J."/>
            <person name="Cridge A.G."/>
            <person name="Munoz-Torres M.C."/>
            <person name="Bain P.A."/>
            <person name="Manny A.R."/>
            <person name="Major K.M."/>
            <person name="Lambert F.N."/>
            <person name="Vulpe C.D."/>
            <person name="Tuck P."/>
            <person name="Blalock B.J."/>
            <person name="Lin Y.-Y."/>
            <person name="Smith M.E."/>
            <person name="Ochoa-Acuna H."/>
            <person name="Chen M.-J.M."/>
            <person name="Childers C.P."/>
            <person name="Qu J."/>
            <person name="Dugan S."/>
            <person name="Lee S.L."/>
            <person name="Chao H."/>
            <person name="Dinh H."/>
            <person name="Han Y."/>
            <person name="Doddapaneni H."/>
            <person name="Worley K.C."/>
            <person name="Muzny D.M."/>
            <person name="Gibbs R.A."/>
            <person name="Richards S."/>
        </authorList>
    </citation>
    <scope>NUCLEOTIDE SEQUENCE</scope>
    <source>
        <strain evidence="13">HAZT.00-mixed</strain>
        <tissue evidence="13">Whole organism</tissue>
    </source>
</reference>
<comment type="caution">
    <text evidence="13">The sequence shown here is derived from an EMBL/GenBank/DDBJ whole genome shotgun (WGS) entry which is preliminary data.</text>
</comment>
<proteinExistence type="inferred from homology"/>
<evidence type="ECO:0000256" key="3">
    <source>
        <dbReference type="ARBA" id="ARBA00009225"/>
    </source>
</evidence>
<dbReference type="PANTHER" id="PTHR19443">
    <property type="entry name" value="HEXOKINASE"/>
    <property type="match status" value="1"/>
</dbReference>
<comment type="catalytic activity">
    <reaction evidence="8">
        <text>a D-hexose + ATP = a D-hexose 6-phosphate + ADP + H(+)</text>
        <dbReference type="Rhea" id="RHEA:22740"/>
        <dbReference type="ChEBI" id="CHEBI:4194"/>
        <dbReference type="ChEBI" id="CHEBI:15378"/>
        <dbReference type="ChEBI" id="CHEBI:30616"/>
        <dbReference type="ChEBI" id="CHEBI:229467"/>
        <dbReference type="ChEBI" id="CHEBI:456216"/>
        <dbReference type="EC" id="2.7.1.1"/>
    </reaction>
    <physiologicalReaction direction="left-to-right" evidence="8">
        <dbReference type="Rhea" id="RHEA:22741"/>
    </physiologicalReaction>
</comment>
<keyword evidence="6 10" id="KW-0418">Kinase</keyword>
<dbReference type="GO" id="GO:0006096">
    <property type="term" value="P:glycolytic process"/>
    <property type="evidence" value="ECO:0007669"/>
    <property type="project" value="UniProtKB-UniPathway"/>
</dbReference>
<dbReference type="GO" id="GO:0005829">
    <property type="term" value="C:cytosol"/>
    <property type="evidence" value="ECO:0007669"/>
    <property type="project" value="TreeGrafter"/>
</dbReference>
<dbReference type="UniPathway" id="UPA00109">
    <property type="reaction ID" value="UER00180"/>
</dbReference>
<dbReference type="EMBL" id="JQDR03016847">
    <property type="protein sequence ID" value="KAA0184636.1"/>
    <property type="molecule type" value="Genomic_DNA"/>
</dbReference>
<dbReference type="UniPathway" id="UPA00242"/>
<keyword evidence="5 10" id="KW-0547">Nucleotide-binding</keyword>
<organism evidence="13">
    <name type="scientific">Hyalella azteca</name>
    <name type="common">Amphipod</name>
    <dbReference type="NCBI Taxonomy" id="294128"/>
    <lineage>
        <taxon>Eukaryota</taxon>
        <taxon>Metazoa</taxon>
        <taxon>Ecdysozoa</taxon>
        <taxon>Arthropoda</taxon>
        <taxon>Crustacea</taxon>
        <taxon>Multicrustacea</taxon>
        <taxon>Malacostraca</taxon>
        <taxon>Eumalacostraca</taxon>
        <taxon>Peracarida</taxon>
        <taxon>Amphipoda</taxon>
        <taxon>Senticaudata</taxon>
        <taxon>Talitrida</taxon>
        <taxon>Talitroidea</taxon>
        <taxon>Hyalellidae</taxon>
        <taxon>Hyalella</taxon>
    </lineage>
</organism>
<keyword evidence="7 10" id="KW-0067">ATP-binding</keyword>
<dbReference type="SUPFAM" id="SSF53067">
    <property type="entry name" value="Actin-like ATPase domain"/>
    <property type="match status" value="2"/>
</dbReference>
<evidence type="ECO:0000256" key="5">
    <source>
        <dbReference type="ARBA" id="ARBA00022741"/>
    </source>
</evidence>
<dbReference type="GO" id="GO:0008865">
    <property type="term" value="F:fructokinase activity"/>
    <property type="evidence" value="ECO:0007669"/>
    <property type="project" value="TreeGrafter"/>
</dbReference>
<evidence type="ECO:0000256" key="10">
    <source>
        <dbReference type="RuleBase" id="RU362007"/>
    </source>
</evidence>
<dbReference type="PROSITE" id="PS51748">
    <property type="entry name" value="HEXOKINASE_2"/>
    <property type="match status" value="1"/>
</dbReference>
<evidence type="ECO:0000256" key="7">
    <source>
        <dbReference type="ARBA" id="ARBA00022840"/>
    </source>
</evidence>
<dbReference type="GO" id="GO:0005739">
    <property type="term" value="C:mitochondrion"/>
    <property type="evidence" value="ECO:0007669"/>
    <property type="project" value="TreeGrafter"/>
</dbReference>
<evidence type="ECO:0000256" key="4">
    <source>
        <dbReference type="ARBA" id="ARBA00022679"/>
    </source>
</evidence>
<dbReference type="Gene3D" id="3.30.420.40">
    <property type="match status" value="1"/>
</dbReference>
<dbReference type="Proteomes" id="UP000711488">
    <property type="component" value="Unassembled WGS sequence"/>
</dbReference>
<evidence type="ECO:0000259" key="12">
    <source>
        <dbReference type="Pfam" id="PF03727"/>
    </source>
</evidence>
<dbReference type="PRINTS" id="PR00475">
    <property type="entry name" value="HEXOKINASE"/>
</dbReference>
<evidence type="ECO:0000313" key="13">
    <source>
        <dbReference type="EMBL" id="KAA0184636.1"/>
    </source>
</evidence>
<dbReference type="Gene3D" id="3.40.367.20">
    <property type="match status" value="1"/>
</dbReference>
<accession>A0A6A0GQX2</accession>
<keyword evidence="4 10" id="KW-0808">Transferase</keyword>
<evidence type="ECO:0000256" key="8">
    <source>
        <dbReference type="ARBA" id="ARBA00044613"/>
    </source>
</evidence>
<dbReference type="InterPro" id="IPR022673">
    <property type="entry name" value="Hexokinase_C"/>
</dbReference>
<feature type="domain" description="Hexokinase C-terminal" evidence="12">
    <location>
        <begin position="257"/>
        <end position="513"/>
    </location>
</feature>
<dbReference type="EC" id="2.7.1.-" evidence="10"/>
<evidence type="ECO:0000259" key="11">
    <source>
        <dbReference type="Pfam" id="PF00349"/>
    </source>
</evidence>
<protein>
    <recommendedName>
        <fullName evidence="10">Phosphotransferase</fullName>
        <ecNumber evidence="10">2.7.1.-</ecNumber>
    </recommendedName>
</protein>
<dbReference type="GO" id="GO:0005524">
    <property type="term" value="F:ATP binding"/>
    <property type="evidence" value="ECO:0007669"/>
    <property type="project" value="UniProtKB-UniRule"/>
</dbReference>
<keyword evidence="10" id="KW-0324">Glycolysis</keyword>
<dbReference type="AlphaFoldDB" id="A0A6A0GQX2"/>
<dbReference type="GO" id="GO:0005536">
    <property type="term" value="F:D-glucose binding"/>
    <property type="evidence" value="ECO:0007669"/>
    <property type="project" value="InterPro"/>
</dbReference>
<dbReference type="GO" id="GO:0006006">
    <property type="term" value="P:glucose metabolic process"/>
    <property type="evidence" value="ECO:0007669"/>
    <property type="project" value="TreeGrafter"/>
</dbReference>
<evidence type="ECO:0000256" key="2">
    <source>
        <dbReference type="ARBA" id="ARBA00005028"/>
    </source>
</evidence>
<dbReference type="Pfam" id="PF03727">
    <property type="entry name" value="Hexokinase_2"/>
    <property type="match status" value="1"/>
</dbReference>
<dbReference type="GO" id="GO:0001678">
    <property type="term" value="P:intracellular glucose homeostasis"/>
    <property type="evidence" value="ECO:0007669"/>
    <property type="project" value="InterPro"/>
</dbReference>
<evidence type="ECO:0000256" key="9">
    <source>
        <dbReference type="ARBA" id="ARBA00048160"/>
    </source>
</evidence>
<sequence length="520" mass="57396">MNVSLTDLVKRRSPCKPHPAFCFCAQLRSTIEPRLIAKRQAPEPGILLPSKVGCNLQITSRLSCLVLGESHREHLKEVFVQEMARGLEGKPSEPSSLFMEDTFLPDLPNGKEEGDFLALDLGGTNLRVLLITLKAGQILEYYTVPECIRYGHGSALFDFLASSVESFLKKRNLNSNKYNMGEAGCVLLTRGFTFSFPIHHRSLRSGELIKWSKSFNCPGVVGQDVVALLEEALARRKLDNIAVVAILNDTTDHQCAMGLVLGTGSNCCYVEKPENFKKQSNGNDTTKLKVLNVEWGAFGDNGVLNFMRTQWDISVDRKSLLAGSFTFEKYFGGKCLGDLVRECLVTLAEEGLFCTGPSETLRTVGSLHTSQVSTLDGEGLIGRVKETEEILQALGLCYTEKDVKIAQYVAGLFSYRGVVLISVCNNIDTNFTPPVTATLLQKMERPHVVIAIDGSLYEFHPRFRPLMIKLIGDMAPDHTVSRHFSNNLKKLYEFELRLSRDGSGKGAALVAAIASRCASE</sequence>
<dbReference type="GO" id="GO:0004340">
    <property type="term" value="F:glucokinase activity"/>
    <property type="evidence" value="ECO:0007669"/>
    <property type="project" value="TreeGrafter"/>
</dbReference>
<comment type="pathway">
    <text evidence="1">Carbohydrate degradation; glycolysis; D-glyceraldehyde 3-phosphate and glycerone phosphate from D-glucose: step 1/4.</text>
</comment>
<dbReference type="Pfam" id="PF00349">
    <property type="entry name" value="Hexokinase_1"/>
    <property type="match status" value="1"/>
</dbReference>
<feature type="domain" description="Hexokinase N-terminal" evidence="11">
    <location>
        <begin position="67"/>
        <end position="251"/>
    </location>
</feature>
<dbReference type="PANTHER" id="PTHR19443:SF54">
    <property type="entry name" value="PHOSPHOTRANSFERASE"/>
    <property type="match status" value="1"/>
</dbReference>
<evidence type="ECO:0000256" key="1">
    <source>
        <dbReference type="ARBA" id="ARBA00004888"/>
    </source>
</evidence>
<reference evidence="13" key="1">
    <citation type="submission" date="2014-08" db="EMBL/GenBank/DDBJ databases">
        <authorList>
            <person name="Murali S."/>
            <person name="Richards S."/>
            <person name="Bandaranaike D."/>
            <person name="Bellair M."/>
            <person name="Blankenburg K."/>
            <person name="Chao H."/>
            <person name="Dinh H."/>
            <person name="Doddapaneni H."/>
            <person name="Dugan-Rocha S."/>
            <person name="Elkadiri S."/>
            <person name="Gnanaolivu R."/>
            <person name="Hughes D."/>
            <person name="Lee S."/>
            <person name="Li M."/>
            <person name="Ming W."/>
            <person name="Munidasa M."/>
            <person name="Muniz J."/>
            <person name="Nguyen L."/>
            <person name="Osuji N."/>
            <person name="Pu L.-L."/>
            <person name="Puazo M."/>
            <person name="Skinner E."/>
            <person name="Qu C."/>
            <person name="Quiroz J."/>
            <person name="Raj R."/>
            <person name="Weissenberger G."/>
            <person name="Xin Y."/>
            <person name="Zou X."/>
            <person name="Han Y."/>
            <person name="Worley K."/>
            <person name="Muzny D."/>
            <person name="Gibbs R."/>
        </authorList>
    </citation>
    <scope>NUCLEOTIDE SEQUENCE</scope>
    <source>
        <strain evidence="13">HAZT.00-mixed</strain>
        <tissue evidence="13">Whole organism</tissue>
    </source>
</reference>
<name>A0A6A0GQX2_HYAAZ</name>
<comment type="similarity">
    <text evidence="3 10">Belongs to the hexokinase family.</text>
</comment>
<evidence type="ECO:0000256" key="6">
    <source>
        <dbReference type="ARBA" id="ARBA00022777"/>
    </source>
</evidence>
<dbReference type="InterPro" id="IPR001312">
    <property type="entry name" value="Hexokinase"/>
</dbReference>
<dbReference type="InterPro" id="IPR043129">
    <property type="entry name" value="ATPase_NBD"/>
</dbReference>